<evidence type="ECO:0000313" key="2">
    <source>
        <dbReference type="Proteomes" id="UP000032408"/>
    </source>
</evidence>
<organism evidence="1 2">
    <name type="scientific">Nitrosopumilus adriaticus</name>
    <dbReference type="NCBI Taxonomy" id="1580092"/>
    <lineage>
        <taxon>Archaea</taxon>
        <taxon>Nitrososphaerota</taxon>
        <taxon>Nitrososphaeria</taxon>
        <taxon>Nitrosopumilales</taxon>
        <taxon>Nitrosopumilaceae</taxon>
        <taxon>Nitrosopumilus</taxon>
    </lineage>
</organism>
<evidence type="ECO:0000313" key="1">
    <source>
        <dbReference type="EMBL" id="AJW70332.1"/>
    </source>
</evidence>
<dbReference type="HOGENOM" id="CLU_2190911_0_0_2"/>
<dbReference type="InterPro" id="IPR036390">
    <property type="entry name" value="WH_DNA-bd_sf"/>
</dbReference>
<dbReference type="SUPFAM" id="SSF46785">
    <property type="entry name" value="Winged helix' DNA-binding domain"/>
    <property type="match status" value="1"/>
</dbReference>
<dbReference type="InterPro" id="IPR036388">
    <property type="entry name" value="WH-like_DNA-bd_sf"/>
</dbReference>
<protein>
    <recommendedName>
        <fullName evidence="3">ArnR1-like winged helix-turn-helix domain-containing protein</fullName>
    </recommendedName>
</protein>
<keyword evidence="2" id="KW-1185">Reference proteome</keyword>
<reference evidence="1 2" key="2">
    <citation type="journal article" date="2016" name="ISME J.">
        <title>Physiological and genomic characterization of two novel marine thaumarchaeal strains indicates niche differentiation.</title>
        <authorList>
            <person name="Bayer B."/>
            <person name="Vojvoda J."/>
            <person name="Offre P."/>
            <person name="Alves R.J."/>
            <person name="Elisabeth N.H."/>
            <person name="Garcia J.A."/>
            <person name="Volland J.M."/>
            <person name="Srivastava A."/>
            <person name="Schleper C."/>
            <person name="Herndl G.J."/>
        </authorList>
    </citation>
    <scope>NUCLEOTIDE SEQUENCE [LARGE SCALE GENOMIC DNA]</scope>
    <source>
        <strain evidence="1 2">NF5</strain>
    </source>
</reference>
<evidence type="ECO:0008006" key="3">
    <source>
        <dbReference type="Google" id="ProtNLM"/>
    </source>
</evidence>
<dbReference type="KEGG" id="nin:NADRNF5_0636"/>
<reference evidence="2" key="1">
    <citation type="submission" date="2015-03" db="EMBL/GenBank/DDBJ databases">
        <title>Characterization of two novel Thaumarchaeota isolated from the Northern Adriatic Sea.</title>
        <authorList>
            <person name="Bayer B."/>
            <person name="Vojvoda J."/>
            <person name="Offre P."/>
            <person name="Srivastava A."/>
            <person name="Elisabeth N."/>
            <person name="Garcia J.A.L."/>
            <person name="Schleper C."/>
            <person name="Herndl G.J."/>
        </authorList>
    </citation>
    <scope>NUCLEOTIDE SEQUENCE [LARGE SCALE GENOMIC DNA]</scope>
    <source>
        <strain evidence="2">NF5</strain>
    </source>
</reference>
<dbReference type="EMBL" id="CP011070">
    <property type="protein sequence ID" value="AJW70332.1"/>
    <property type="molecule type" value="Genomic_DNA"/>
</dbReference>
<sequence length="108" mass="12640">MEKKVSVDIKEIDAVSWQVVERILLIFYEQGSLKKSQIAMKSGLKYTTCMRYLKWLNEKMDFIAFELSSDNRQIQSIQLTSQGISFCKNKIFEKYNVDVKKNNGQLFA</sequence>
<gene>
    <name evidence="1" type="ORF">NADRNF5_0636</name>
</gene>
<dbReference type="STRING" id="1580092.NADRNF5_0636"/>
<dbReference type="AlphaFoldDB" id="A0A0D5C1S8"/>
<proteinExistence type="predicted"/>
<dbReference type="Gene3D" id="1.10.10.10">
    <property type="entry name" value="Winged helix-like DNA-binding domain superfamily/Winged helix DNA-binding domain"/>
    <property type="match status" value="1"/>
</dbReference>
<accession>A0A0D5C1S8</accession>
<name>A0A0D5C1S8_9ARCH</name>
<dbReference type="GeneID" id="24819866"/>
<dbReference type="OrthoDB" id="13307at2157"/>
<dbReference type="Proteomes" id="UP000032408">
    <property type="component" value="Chromosome"/>
</dbReference>
<dbReference type="RefSeq" id="WP_048115607.1">
    <property type="nucleotide sequence ID" value="NZ_CP011070.1"/>
</dbReference>